<protein>
    <submittedName>
        <fullName evidence="1">Uncharacterized protein</fullName>
    </submittedName>
</protein>
<proteinExistence type="predicted"/>
<comment type="caution">
    <text evidence="1">The sequence shown here is derived from an EMBL/GenBank/DDBJ whole genome shotgun (WGS) entry which is preliminary data.</text>
</comment>
<sequence length="561" mass="61924">MPASTKRLPNDVLGRDLEDKRRPMPRCSSSSVLSGASFYNLQSSTRFTLTCFLTTSFYCKLQHIATTMTDQHVPRANKTLPGHGNTSSHEDTAARSKALNQKLDVALLPLLSLLYLFNGLDRGNVGNAETQGFTTDIGAKPDDLNEAVSLFFVTFVVLQPVSAAVGRYIGARHWIPILMFGWGTVTVGQAFIKGRGALIATRLLIGAFEAGFYPSAVAYLSFFYPRYDFCVRLALFYGQYAIAGAFSGSISYGIFHLKNGHLKNWQYLFIIEGALTCFFAAVAWLWLPNGPGSAWFLSPDERALAVERMQQDTAAYVEHEYGEDGIEKNRLSKRDFIETLKDWKLWTVLVLNICASVPSSAFSVFLPLVVQGLGYESILANLMTVPPFVCGALGLYAFALSSDHFKERGYHIVVGILIAVIGLIPAVTVSSSVGQYISLCVLLSGVYISAPLTMAWLSGNTPEPGKRALVLGVNGFGNLGGVVGAQLYRQRYRPDYRVPFYVTLGFLAVALIGYLLYRFMLQAVNKRKAALLSMMTEEEVESERLNDRRYADKKLTFVYGL</sequence>
<evidence type="ECO:0000313" key="2">
    <source>
        <dbReference type="Proteomes" id="UP001065298"/>
    </source>
</evidence>
<accession>A0ACC0RC29</accession>
<gene>
    <name evidence="1" type="ORF">NCS57_00307400</name>
</gene>
<reference evidence="1" key="1">
    <citation type="submission" date="2022-06" db="EMBL/GenBank/DDBJ databases">
        <title>Fusarium solani species complex genomes reveal bases of compartmentalisation and animal pathogenesis.</title>
        <authorList>
            <person name="Tsai I.J."/>
        </authorList>
    </citation>
    <scope>NUCLEOTIDE SEQUENCE</scope>
    <source>
        <strain evidence="1">Fu6.1</strain>
    </source>
</reference>
<dbReference type="EMBL" id="CM046504">
    <property type="protein sequence ID" value="KAI8680273.1"/>
    <property type="molecule type" value="Genomic_DNA"/>
</dbReference>
<organism evidence="1 2">
    <name type="scientific">Fusarium keratoplasticum</name>
    <dbReference type="NCBI Taxonomy" id="1328300"/>
    <lineage>
        <taxon>Eukaryota</taxon>
        <taxon>Fungi</taxon>
        <taxon>Dikarya</taxon>
        <taxon>Ascomycota</taxon>
        <taxon>Pezizomycotina</taxon>
        <taxon>Sordariomycetes</taxon>
        <taxon>Hypocreomycetidae</taxon>
        <taxon>Hypocreales</taxon>
        <taxon>Nectriaceae</taxon>
        <taxon>Fusarium</taxon>
        <taxon>Fusarium solani species complex</taxon>
    </lineage>
</organism>
<name>A0ACC0RC29_9HYPO</name>
<evidence type="ECO:0000313" key="1">
    <source>
        <dbReference type="EMBL" id="KAI8680273.1"/>
    </source>
</evidence>
<keyword evidence="2" id="KW-1185">Reference proteome</keyword>
<dbReference type="Proteomes" id="UP001065298">
    <property type="component" value="Chromosome 2"/>
</dbReference>